<dbReference type="AlphaFoldDB" id="A0A1K1QBD2"/>
<protein>
    <submittedName>
        <fullName evidence="2">Uncharacterized protein</fullName>
    </submittedName>
</protein>
<accession>A0A1K1QBD2</accession>
<organism evidence="2 3">
    <name type="scientific">Sinomicrobium oceani</name>
    <dbReference type="NCBI Taxonomy" id="1150368"/>
    <lineage>
        <taxon>Bacteria</taxon>
        <taxon>Pseudomonadati</taxon>
        <taxon>Bacteroidota</taxon>
        <taxon>Flavobacteriia</taxon>
        <taxon>Flavobacteriales</taxon>
        <taxon>Flavobacteriaceae</taxon>
        <taxon>Sinomicrobium</taxon>
    </lineage>
</organism>
<proteinExistence type="predicted"/>
<sequence>MKTINIRHTTILILSMFFFIACSNDDNHVTAGPVISTNGDAVLYNYRELHFKDSLTLQIILPSSTDADSDEEQLYIYTGFYNSEGDDQWYPIPGVRTDKDYQIYREHHKDTLNPNLVNLSIYTKKVTSREFFGNTLSFDQLKIVAVNSEALRGLTPADLDLKDYQAVMVYFGLDP</sequence>
<keyword evidence="1" id="KW-0732">Signal</keyword>
<dbReference type="Proteomes" id="UP000182248">
    <property type="component" value="Unassembled WGS sequence"/>
</dbReference>
<evidence type="ECO:0000313" key="3">
    <source>
        <dbReference type="Proteomes" id="UP000182248"/>
    </source>
</evidence>
<dbReference type="PROSITE" id="PS51257">
    <property type="entry name" value="PROKAR_LIPOPROTEIN"/>
    <property type="match status" value="1"/>
</dbReference>
<dbReference type="EMBL" id="FPJE01000012">
    <property type="protein sequence ID" value="SFW56510.1"/>
    <property type="molecule type" value="Genomic_DNA"/>
</dbReference>
<feature type="signal peptide" evidence="1">
    <location>
        <begin position="1"/>
        <end position="23"/>
    </location>
</feature>
<evidence type="ECO:0000256" key="1">
    <source>
        <dbReference type="SAM" id="SignalP"/>
    </source>
</evidence>
<dbReference type="RefSeq" id="WP_139276152.1">
    <property type="nucleotide sequence ID" value="NZ_FPJE01000012.1"/>
</dbReference>
<evidence type="ECO:0000313" key="2">
    <source>
        <dbReference type="EMBL" id="SFW56510.1"/>
    </source>
</evidence>
<keyword evidence="3" id="KW-1185">Reference proteome</keyword>
<name>A0A1K1QBD2_9FLAO</name>
<feature type="chain" id="PRO_5009667016" evidence="1">
    <location>
        <begin position="24"/>
        <end position="175"/>
    </location>
</feature>
<reference evidence="2 3" key="1">
    <citation type="submission" date="2016-11" db="EMBL/GenBank/DDBJ databases">
        <authorList>
            <person name="Jaros S."/>
            <person name="Januszkiewicz K."/>
            <person name="Wedrychowicz H."/>
        </authorList>
    </citation>
    <scope>NUCLEOTIDE SEQUENCE [LARGE SCALE GENOMIC DNA]</scope>
    <source>
        <strain evidence="2 3">CGMCC 1.12145</strain>
    </source>
</reference>
<dbReference type="OrthoDB" id="1443706at2"/>
<gene>
    <name evidence="2" type="ORF">SAMN02927921_02354</name>
</gene>